<feature type="compositionally biased region" description="Low complexity" evidence="1">
    <location>
        <begin position="271"/>
        <end position="285"/>
    </location>
</feature>
<feature type="compositionally biased region" description="Low complexity" evidence="1">
    <location>
        <begin position="191"/>
        <end position="202"/>
    </location>
</feature>
<gene>
    <name evidence="2" type="ORF">BESB_066610</name>
</gene>
<feature type="compositionally biased region" description="Low complexity" evidence="1">
    <location>
        <begin position="510"/>
        <end position="531"/>
    </location>
</feature>
<dbReference type="VEuPathDB" id="ToxoDB:BESB_066610"/>
<sequence>MLREIEKRRGGTTASPGAPACLGAPCAVAGNQAARAQARGDALKPRDGGARGGETSVESESRSGMRERRPERRTEASVRGETMASSKGVVGLEVGHGAGFGRRVQRSHGLPPAPLTSSVWTSCPASSQRCPCGCDAPAHAPRSPALSSSSFSSASAVGSSSGFAASGTCLASSASDCPAEPPAQDSEPCTASSRSSSASSASASASPRFHSFPLSSSSVSFVLHTGGLSARAAHFQECAVHGAPVFDGNSAALLRSRDENALLSQSPPPSSASAPPGAPARPSSAGETDPATSVSQPPAPGGGSQAKWQFARVKTVSFANLSECGSSHGSPTTTSTGTPTAAAPRRRRLPPRSSGGAIRAVPRRPLWLRPARAGAQAARAQGPSLRRPPATSAAAAGATRVGGAGAATRAPAAARGRVCRTEPARGAAAGAGAGAAAGACRRPSSAAAPRPRSWGETPRWSVAIGGVAGVAGVVSSLRAAAGGSWAHFRGTAVSAGGGAGPARPGGGGRTTAARAAASGRRWGSARRAATT</sequence>
<feature type="compositionally biased region" description="Basic and acidic residues" evidence="1">
    <location>
        <begin position="59"/>
        <end position="78"/>
    </location>
</feature>
<comment type="caution">
    <text evidence="2">The sequence shown here is derived from an EMBL/GenBank/DDBJ whole genome shotgun (WGS) entry which is preliminary data.</text>
</comment>
<dbReference type="GO" id="GO:0008168">
    <property type="term" value="F:methyltransferase activity"/>
    <property type="evidence" value="ECO:0007669"/>
    <property type="project" value="UniProtKB-KW"/>
</dbReference>
<organism evidence="2 3">
    <name type="scientific">Besnoitia besnoiti</name>
    <name type="common">Apicomplexan protozoan</name>
    <dbReference type="NCBI Taxonomy" id="94643"/>
    <lineage>
        <taxon>Eukaryota</taxon>
        <taxon>Sar</taxon>
        <taxon>Alveolata</taxon>
        <taxon>Apicomplexa</taxon>
        <taxon>Conoidasida</taxon>
        <taxon>Coccidia</taxon>
        <taxon>Eucoccidiorida</taxon>
        <taxon>Eimeriorina</taxon>
        <taxon>Sarcocystidae</taxon>
        <taxon>Besnoitia</taxon>
    </lineage>
</organism>
<feature type="compositionally biased region" description="Low complexity" evidence="1">
    <location>
        <begin position="325"/>
        <end position="343"/>
    </location>
</feature>
<dbReference type="Proteomes" id="UP000224006">
    <property type="component" value="Chromosome VI"/>
</dbReference>
<feature type="compositionally biased region" description="Low complexity" evidence="1">
    <location>
        <begin position="351"/>
        <end position="365"/>
    </location>
</feature>
<feature type="region of interest" description="Disordered" evidence="1">
    <location>
        <begin position="323"/>
        <end position="365"/>
    </location>
</feature>
<name>A0A2A9M816_BESBE</name>
<feature type="region of interest" description="Disordered" evidence="1">
    <location>
        <begin position="378"/>
        <end position="398"/>
    </location>
</feature>
<evidence type="ECO:0000313" key="2">
    <source>
        <dbReference type="EMBL" id="PFH34628.1"/>
    </source>
</evidence>
<feature type="region of interest" description="Disordered" evidence="1">
    <location>
        <begin position="490"/>
        <end position="531"/>
    </location>
</feature>
<protein>
    <submittedName>
        <fullName evidence="2">Putative histone lysine methyltransferase, SET</fullName>
    </submittedName>
</protein>
<evidence type="ECO:0000256" key="1">
    <source>
        <dbReference type="SAM" id="MobiDB-lite"/>
    </source>
</evidence>
<feature type="region of interest" description="Disordered" evidence="1">
    <location>
        <begin position="430"/>
        <end position="455"/>
    </location>
</feature>
<dbReference type="KEGG" id="bbes:BESB_066610"/>
<reference evidence="2 3" key="1">
    <citation type="submission" date="2017-09" db="EMBL/GenBank/DDBJ databases">
        <title>Genome sequencing of Besnoitia besnoiti strain Bb-Ger1.</title>
        <authorList>
            <person name="Schares G."/>
            <person name="Venepally P."/>
            <person name="Lorenzi H.A."/>
        </authorList>
    </citation>
    <scope>NUCLEOTIDE SEQUENCE [LARGE SCALE GENOMIC DNA]</scope>
    <source>
        <strain evidence="2 3">Bb-Ger1</strain>
    </source>
</reference>
<feature type="region of interest" description="Disordered" evidence="1">
    <location>
        <begin position="1"/>
        <end position="94"/>
    </location>
</feature>
<dbReference type="AlphaFoldDB" id="A0A2A9M816"/>
<keyword evidence="3" id="KW-1185">Reference proteome</keyword>
<keyword evidence="2" id="KW-0808">Transferase</keyword>
<dbReference type="RefSeq" id="XP_029218637.1">
    <property type="nucleotide sequence ID" value="XM_029365054.1"/>
</dbReference>
<keyword evidence="2" id="KW-0489">Methyltransferase</keyword>
<dbReference type="GO" id="GO:0032259">
    <property type="term" value="P:methylation"/>
    <property type="evidence" value="ECO:0007669"/>
    <property type="project" value="UniProtKB-KW"/>
</dbReference>
<feature type="region of interest" description="Disordered" evidence="1">
    <location>
        <begin position="174"/>
        <end position="202"/>
    </location>
</feature>
<proteinExistence type="predicted"/>
<feature type="region of interest" description="Disordered" evidence="1">
    <location>
        <begin position="262"/>
        <end position="308"/>
    </location>
</feature>
<evidence type="ECO:0000313" key="3">
    <source>
        <dbReference type="Proteomes" id="UP000224006"/>
    </source>
</evidence>
<feature type="compositionally biased region" description="Low complexity" evidence="1">
    <location>
        <begin position="436"/>
        <end position="452"/>
    </location>
</feature>
<accession>A0A2A9M816</accession>
<dbReference type="EMBL" id="NWUJ01000006">
    <property type="protein sequence ID" value="PFH34628.1"/>
    <property type="molecule type" value="Genomic_DNA"/>
</dbReference>
<feature type="compositionally biased region" description="Low complexity" evidence="1">
    <location>
        <begin position="14"/>
        <end position="40"/>
    </location>
</feature>
<feature type="compositionally biased region" description="Gly residues" evidence="1">
    <location>
        <begin position="495"/>
        <end position="509"/>
    </location>
</feature>
<dbReference type="GeneID" id="40311587"/>